<dbReference type="InterPro" id="IPR027351">
    <property type="entry name" value="(+)RNA_virus_helicase_core_dom"/>
</dbReference>
<dbReference type="Pfam" id="PF01443">
    <property type="entry name" value="Viral_helicase1"/>
    <property type="match status" value="1"/>
</dbReference>
<dbReference type="InterPro" id="IPR027417">
    <property type="entry name" value="P-loop_NTPase"/>
</dbReference>
<reference evidence="9" key="1">
    <citation type="journal article" date="2019" name="Int. J. Syst. Evol. Microbiol.">
        <title>The Global Catalogue of Microorganisms (GCM) 10K type strain sequencing project: providing services to taxonomists for standard genome sequencing and annotation.</title>
        <authorList>
            <consortium name="The Broad Institute Genomics Platform"/>
            <consortium name="The Broad Institute Genome Sequencing Center for Infectious Disease"/>
            <person name="Wu L."/>
            <person name="Ma J."/>
        </authorList>
    </citation>
    <scope>NUCLEOTIDE SEQUENCE [LARGE SCALE GENOMIC DNA]</scope>
    <source>
        <strain evidence="9">CGMCC 4.7641</strain>
    </source>
</reference>
<dbReference type="InterPro" id="IPR014016">
    <property type="entry name" value="UvrD-like_ATP-bd"/>
</dbReference>
<gene>
    <name evidence="8" type="ORF">ACFSVL_29075</name>
</gene>
<organism evidence="8 9">
    <name type="scientific">Amycolatopsis silviterrae</name>
    <dbReference type="NCBI Taxonomy" id="1656914"/>
    <lineage>
        <taxon>Bacteria</taxon>
        <taxon>Bacillati</taxon>
        <taxon>Actinomycetota</taxon>
        <taxon>Actinomycetes</taxon>
        <taxon>Pseudonocardiales</taxon>
        <taxon>Pseudonocardiaceae</taxon>
        <taxon>Amycolatopsis</taxon>
    </lineage>
</organism>
<dbReference type="Gene3D" id="3.40.50.300">
    <property type="entry name" value="P-loop containing nucleotide triphosphate hydrolases"/>
    <property type="match status" value="2"/>
</dbReference>
<keyword evidence="2 5" id="KW-0378">Hydrolase</keyword>
<keyword evidence="4 5" id="KW-0067">ATP-binding</keyword>
<protein>
    <submittedName>
        <fullName evidence="8">HelD family protein</fullName>
    </submittedName>
</protein>
<name>A0ABW5HDU8_9PSEU</name>
<evidence type="ECO:0000256" key="3">
    <source>
        <dbReference type="ARBA" id="ARBA00022806"/>
    </source>
</evidence>
<dbReference type="PANTHER" id="PTHR11070">
    <property type="entry name" value="UVRD / RECB / PCRA DNA HELICASE FAMILY MEMBER"/>
    <property type="match status" value="1"/>
</dbReference>
<evidence type="ECO:0000259" key="7">
    <source>
        <dbReference type="PROSITE" id="PS51198"/>
    </source>
</evidence>
<dbReference type="SUPFAM" id="SSF52540">
    <property type="entry name" value="P-loop containing nucleoside triphosphate hydrolases"/>
    <property type="match status" value="1"/>
</dbReference>
<feature type="domain" description="UvrD-like helicase ATP-binding" evidence="7">
    <location>
        <begin position="186"/>
        <end position="528"/>
    </location>
</feature>
<dbReference type="Proteomes" id="UP001597483">
    <property type="component" value="Unassembled WGS sequence"/>
</dbReference>
<proteinExistence type="predicted"/>
<feature type="coiled-coil region" evidence="6">
    <location>
        <begin position="5"/>
        <end position="32"/>
    </location>
</feature>
<keyword evidence="6" id="KW-0175">Coiled coil</keyword>
<keyword evidence="3 5" id="KW-0347">Helicase</keyword>
<dbReference type="PANTHER" id="PTHR11070:SF45">
    <property type="entry name" value="DNA 3'-5' HELICASE"/>
    <property type="match status" value="1"/>
</dbReference>
<accession>A0ABW5HDU8</accession>
<dbReference type="RefSeq" id="WP_378308742.1">
    <property type="nucleotide sequence ID" value="NZ_JBHUKS010000023.1"/>
</dbReference>
<dbReference type="PROSITE" id="PS51198">
    <property type="entry name" value="UVRD_HELICASE_ATP_BIND"/>
    <property type="match status" value="1"/>
</dbReference>
<dbReference type="InterPro" id="IPR000212">
    <property type="entry name" value="DNA_helicase_UvrD/REP"/>
</dbReference>
<dbReference type="EMBL" id="JBHUKS010000023">
    <property type="protein sequence ID" value="MFD2471480.1"/>
    <property type="molecule type" value="Genomic_DNA"/>
</dbReference>
<evidence type="ECO:0000313" key="8">
    <source>
        <dbReference type="EMBL" id="MFD2471480.1"/>
    </source>
</evidence>
<sequence>MEPEIRAEREYLQACRAELDRMRKEINSAIETGMGEGDAVDDKYFNHVLRQFRTEIAEELADIDDAPLFFGHLDYPPGEVYEAARGSHTRSPEHDLVYLGRRGIRDDDGEPLVIDWRAPLARAFYEADHDHPMGVRVRRRYGFDQAGLLSAYEDEPLDRPGSSANRLLTAEIERPRQGPMRDIVATIQPDQMRLVRAPVDRTLCIQGAPGTGKTAVGLHRLAYLLYTERVRLQKAGGVAVIGPNRSFLSYIAGVLPALGEVAVSQATIDELTGAGLPAERVDDPRTARVKGDVRMAEVVRRQLWARIRPVDRTLEVKYQHRTWRLYPEDIAEELAEILSRGADYSAGRELLAQRLAHRILREMERAGGTSATLHQLRRNGAITKLVREMWPAVEPARLIHDLLTDKDCLAEAADGVLTAEEQEVLLRPRPRSRKAMTWSTLDLALLDEVAALVERPAKLGHVVVDEAQDLSPMHLRAIARRLAGACTVLGDVAQATSPSAVRDWATVLTHLERSTGRIEELTHGYRVPADVLDFAARLLPHIAPDLRSPTSFRHSADALHLTETAPGETVATAVMACATALKQEGSIGLLAADDDIPELHRALTERGLDHAVLGTDGAARITLAPVSLAKGLEYDTVLVVEPARIVAAEERGLQRLYVALTRAVSTLHVLHADRLPEPLLPQTAAV</sequence>
<keyword evidence="1 5" id="KW-0547">Nucleotide-binding</keyword>
<evidence type="ECO:0000256" key="1">
    <source>
        <dbReference type="ARBA" id="ARBA00022741"/>
    </source>
</evidence>
<comment type="caution">
    <text evidence="8">The sequence shown here is derived from an EMBL/GenBank/DDBJ whole genome shotgun (WGS) entry which is preliminary data.</text>
</comment>
<evidence type="ECO:0000256" key="6">
    <source>
        <dbReference type="SAM" id="Coils"/>
    </source>
</evidence>
<evidence type="ECO:0000256" key="2">
    <source>
        <dbReference type="ARBA" id="ARBA00022801"/>
    </source>
</evidence>
<evidence type="ECO:0000256" key="4">
    <source>
        <dbReference type="ARBA" id="ARBA00022840"/>
    </source>
</evidence>
<keyword evidence="9" id="KW-1185">Reference proteome</keyword>
<evidence type="ECO:0000313" key="9">
    <source>
        <dbReference type="Proteomes" id="UP001597483"/>
    </source>
</evidence>
<evidence type="ECO:0000256" key="5">
    <source>
        <dbReference type="PROSITE-ProRule" id="PRU00560"/>
    </source>
</evidence>
<feature type="binding site" evidence="5">
    <location>
        <begin position="207"/>
        <end position="214"/>
    </location>
    <ligand>
        <name>ATP</name>
        <dbReference type="ChEBI" id="CHEBI:30616"/>
    </ligand>
</feature>